<keyword evidence="1" id="KW-0472">Membrane</keyword>
<comment type="caution">
    <text evidence="2">The sequence shown here is derived from an EMBL/GenBank/DDBJ whole genome shotgun (WGS) entry which is preliminary data.</text>
</comment>
<accession>A0A4R4PDX3</accession>
<protein>
    <recommendedName>
        <fullName evidence="4">PH domain-containing protein</fullName>
    </recommendedName>
</protein>
<sequence>MAIMAIMHGVEAGGGPVEFGPGTARRWAWAVLALLLAGGVVAYVLLAPVVLLIPLVSASPLVPLAVAGILGRVRPPTAVGHDGIRCHTAFSYQLRRQFVPWTAIARVDVQKRGRRTFAVLQLTDGARMVLRHPAGRHLHEAVAYLQQRHLAACGGRLPAVDRVPLPWRRLRAWVLVAAIALPVVSVIGLVTWMSAAVGSTRSPAAVVACDQIPREAVARVLPDGGVHGFDNPAACRWSTDSTAENGTWIDFHIVARLPSESERSYRESLKAMRSAGRAPKPLRDGDAYTAAWPDGWGYTAQGRANVKGYQVMVALHSRKAASADEAERQVGDVLRAMTEKLG</sequence>
<evidence type="ECO:0000256" key="1">
    <source>
        <dbReference type="SAM" id="Phobius"/>
    </source>
</evidence>
<proteinExistence type="predicted"/>
<evidence type="ECO:0000313" key="2">
    <source>
        <dbReference type="EMBL" id="TDC18932.1"/>
    </source>
</evidence>
<feature type="transmembrane region" description="Helical" evidence="1">
    <location>
        <begin position="52"/>
        <end position="71"/>
    </location>
</feature>
<feature type="transmembrane region" description="Helical" evidence="1">
    <location>
        <begin position="27"/>
        <end position="46"/>
    </location>
</feature>
<evidence type="ECO:0008006" key="4">
    <source>
        <dbReference type="Google" id="ProtNLM"/>
    </source>
</evidence>
<dbReference type="EMBL" id="SMJW01000014">
    <property type="protein sequence ID" value="TDC18932.1"/>
    <property type="molecule type" value="Genomic_DNA"/>
</dbReference>
<organism evidence="2 3">
    <name type="scientific">Actinomadura bangladeshensis</name>
    <dbReference type="NCBI Taxonomy" id="453573"/>
    <lineage>
        <taxon>Bacteria</taxon>
        <taxon>Bacillati</taxon>
        <taxon>Actinomycetota</taxon>
        <taxon>Actinomycetes</taxon>
        <taxon>Streptosporangiales</taxon>
        <taxon>Thermomonosporaceae</taxon>
        <taxon>Actinomadura</taxon>
    </lineage>
</organism>
<dbReference type="OrthoDB" id="3456601at2"/>
<gene>
    <name evidence="2" type="ORF">E1284_04995</name>
</gene>
<name>A0A4R4PDX3_9ACTN</name>
<keyword evidence="3" id="KW-1185">Reference proteome</keyword>
<dbReference type="AlphaFoldDB" id="A0A4R4PDX3"/>
<reference evidence="2 3" key="1">
    <citation type="submission" date="2019-03" db="EMBL/GenBank/DDBJ databases">
        <title>Draft genome sequences of novel Actinobacteria.</title>
        <authorList>
            <person name="Sahin N."/>
            <person name="Ay H."/>
            <person name="Saygin H."/>
        </authorList>
    </citation>
    <scope>NUCLEOTIDE SEQUENCE [LARGE SCALE GENOMIC DNA]</scope>
    <source>
        <strain evidence="2 3">DSM 45347</strain>
    </source>
</reference>
<keyword evidence="1" id="KW-0812">Transmembrane</keyword>
<keyword evidence="1" id="KW-1133">Transmembrane helix</keyword>
<dbReference type="Proteomes" id="UP000295431">
    <property type="component" value="Unassembled WGS sequence"/>
</dbReference>
<feature type="transmembrane region" description="Helical" evidence="1">
    <location>
        <begin position="172"/>
        <end position="193"/>
    </location>
</feature>
<evidence type="ECO:0000313" key="3">
    <source>
        <dbReference type="Proteomes" id="UP000295431"/>
    </source>
</evidence>